<dbReference type="SUPFAM" id="SSF52540">
    <property type="entry name" value="P-loop containing nucleoside triphosphate hydrolases"/>
    <property type="match status" value="1"/>
</dbReference>
<dbReference type="Gene3D" id="3.40.50.300">
    <property type="entry name" value="P-loop containing nucleotide triphosphate hydrolases"/>
    <property type="match status" value="2"/>
</dbReference>
<gene>
    <name evidence="3" type="ORF">HNR11_002768</name>
</gene>
<keyword evidence="4" id="KW-1185">Reference proteome</keyword>
<evidence type="ECO:0000256" key="1">
    <source>
        <dbReference type="SAM" id="MobiDB-lite"/>
    </source>
</evidence>
<dbReference type="InterPro" id="IPR002789">
    <property type="entry name" value="HerA_central"/>
</dbReference>
<dbReference type="RefSeq" id="WP_179443101.1">
    <property type="nucleotide sequence ID" value="NZ_BAAALK010000020.1"/>
</dbReference>
<dbReference type="Proteomes" id="UP000560069">
    <property type="component" value="Unassembled WGS sequence"/>
</dbReference>
<accession>A0A7Z0EAW4</accession>
<dbReference type="Pfam" id="PF01935">
    <property type="entry name" value="DUF87"/>
    <property type="match status" value="1"/>
</dbReference>
<name>A0A7Z0EAW4_9MICC</name>
<reference evidence="3 4" key="1">
    <citation type="submission" date="2020-07" db="EMBL/GenBank/DDBJ databases">
        <title>Sequencing the genomes of 1000 actinobacteria strains.</title>
        <authorList>
            <person name="Klenk H.-P."/>
        </authorList>
    </citation>
    <scope>NUCLEOTIDE SEQUENCE [LARGE SCALE GENOMIC DNA]</scope>
    <source>
        <strain evidence="3 4">DSM 15664</strain>
    </source>
</reference>
<dbReference type="PANTHER" id="PTHR42957:SF1">
    <property type="entry name" value="HELICASE MJ1565-RELATED"/>
    <property type="match status" value="1"/>
</dbReference>
<evidence type="ECO:0000259" key="2">
    <source>
        <dbReference type="Pfam" id="PF01935"/>
    </source>
</evidence>
<dbReference type="AlphaFoldDB" id="A0A7Z0EAW4"/>
<comment type="caution">
    <text evidence="3">The sequence shown here is derived from an EMBL/GenBank/DDBJ whole genome shotgun (WGS) entry which is preliminary data.</text>
</comment>
<protein>
    <recommendedName>
        <fullName evidence="2">Helicase HerA central domain-containing protein</fullName>
    </recommendedName>
</protein>
<dbReference type="PANTHER" id="PTHR42957">
    <property type="entry name" value="HELICASE MJ1565-RELATED"/>
    <property type="match status" value="1"/>
</dbReference>
<proteinExistence type="predicted"/>
<feature type="region of interest" description="Disordered" evidence="1">
    <location>
        <begin position="650"/>
        <end position="674"/>
    </location>
</feature>
<dbReference type="InterPro" id="IPR027417">
    <property type="entry name" value="P-loop_NTPase"/>
</dbReference>
<evidence type="ECO:0000313" key="4">
    <source>
        <dbReference type="Proteomes" id="UP000560069"/>
    </source>
</evidence>
<organism evidence="3 4">
    <name type="scientific">Nesterenkonia sandarakina</name>
    <dbReference type="NCBI Taxonomy" id="272918"/>
    <lineage>
        <taxon>Bacteria</taxon>
        <taxon>Bacillati</taxon>
        <taxon>Actinomycetota</taxon>
        <taxon>Actinomycetes</taxon>
        <taxon>Micrococcales</taxon>
        <taxon>Micrococcaceae</taxon>
        <taxon>Nesterenkonia</taxon>
    </lineage>
</organism>
<dbReference type="EMBL" id="JACCFQ010000002">
    <property type="protein sequence ID" value="NYJ18178.1"/>
    <property type="molecule type" value="Genomic_DNA"/>
</dbReference>
<dbReference type="InterPro" id="IPR008571">
    <property type="entry name" value="HerA-like"/>
</dbReference>
<feature type="domain" description="Helicase HerA central" evidence="2">
    <location>
        <begin position="155"/>
        <end position="294"/>
    </location>
</feature>
<evidence type="ECO:0000313" key="3">
    <source>
        <dbReference type="EMBL" id="NYJ18178.1"/>
    </source>
</evidence>
<sequence>MSVTPMAFADSLQVGHIEFVSPDKIEVMLDIQAPDATAINTGTPSSFPRVNAYVLVPIEGGFTVGQIEWITVERTPHPQRKGARDFGLVDVPYPMRKLSLSPVGVLALTVSSDGIKRFKFSRGIRAFPTVGDPVLLPTTAQLKAIVESGDRRRVNIGTSPLAADAEVTVDPDRIFGRHLAVLGSTGSGKSCSVAGLIRWSLEAAAAQRGPEEKSQPNARFIVLDPNGEYSQTFKDLNAKVLSVAADGDSDQLSVPLWLWNTEEWASFTQATPKTQRPVLTHALRALRDGQLDAEPSPSHAMRRYLRTVESTIHVEYKRGSPWGEFPRPKNFTEKLINLRKGFIDDRTFTPHESQCLNDMSQYFQQLIDARSGQYPTYDASLPETRTLLEKIRTAHHAFGGSDTETRPIDADVPRHFTGDQFVKSLEAHAELLGVTEYVETLLMRVRTLLADSRLQPVIGDTNQLDLQAWLETNLGDHSGPGVTVIDLSLVPTEVVHIVTSVIARLVLEALQRYRKAQAGNTLPTVLVMEEAHTFIKRYISDNEVKSAQETCSHTFEKIAREGRKFGLGLILSSQRPSELSPTVLSQCNTFLLHRLSNHTDQDLVHRLVPDNMRGLLRDLPSLPSRNAVLLGWASELPVAVEIRNLARQHRPRSDDPDYWNVWTGKSDSGEKVTREVDWGSISREWQQGS</sequence>